<evidence type="ECO:0000313" key="1">
    <source>
        <dbReference type="EMBL" id="MDC0668534.1"/>
    </source>
</evidence>
<gene>
    <name evidence="1" type="ORF">POL58_12330</name>
</gene>
<comment type="caution">
    <text evidence="1">The sequence shown here is derived from an EMBL/GenBank/DDBJ whole genome shotgun (WGS) entry which is preliminary data.</text>
</comment>
<evidence type="ECO:0000313" key="2">
    <source>
        <dbReference type="Proteomes" id="UP001217838"/>
    </source>
</evidence>
<protein>
    <submittedName>
        <fullName evidence="1">Uncharacterized protein</fullName>
    </submittedName>
</protein>
<keyword evidence="2" id="KW-1185">Reference proteome</keyword>
<dbReference type="Proteomes" id="UP001217838">
    <property type="component" value="Unassembled WGS sequence"/>
</dbReference>
<dbReference type="RefSeq" id="WP_271997747.1">
    <property type="nucleotide sequence ID" value="NZ_JAQNDN010000004.1"/>
</dbReference>
<sequence>MTPRRRIILLAAAAAHLALVVVGAFGICLWAAGPPGKLLTYYSTLSGADSSYGYFAPGVGSPPTATFTVVDAEGRAFVDTLAPRFTREGDIRVEDLLEVFEKGGPGDEALRAELAASWAANLFERHPRAASVTIDMGKWRVPTMAGLRNGKPTRWRSFYRARVVRPPHSAGGSP</sequence>
<accession>A0ABT5B4T8</accession>
<name>A0ABT5B4T8_9BACT</name>
<proteinExistence type="predicted"/>
<dbReference type="EMBL" id="JAQNDN010000004">
    <property type="protein sequence ID" value="MDC0668534.1"/>
    <property type="molecule type" value="Genomic_DNA"/>
</dbReference>
<reference evidence="1 2" key="1">
    <citation type="submission" date="2022-11" db="EMBL/GenBank/DDBJ databases">
        <title>Minimal conservation of predation-associated metabolite biosynthetic gene clusters underscores biosynthetic potential of Myxococcota including descriptions for ten novel species: Archangium lansinium sp. nov., Myxococcus landrumus sp. nov., Nannocystis bai.</title>
        <authorList>
            <person name="Ahearne A."/>
            <person name="Stevens C."/>
            <person name="Dowd S."/>
        </authorList>
    </citation>
    <scope>NUCLEOTIDE SEQUENCE [LARGE SCALE GENOMIC DNA]</scope>
    <source>
        <strain evidence="1 2">NCELM</strain>
    </source>
</reference>
<organism evidence="1 2">
    <name type="scientific">Nannocystis radixulma</name>
    <dbReference type="NCBI Taxonomy" id="2995305"/>
    <lineage>
        <taxon>Bacteria</taxon>
        <taxon>Pseudomonadati</taxon>
        <taxon>Myxococcota</taxon>
        <taxon>Polyangia</taxon>
        <taxon>Nannocystales</taxon>
        <taxon>Nannocystaceae</taxon>
        <taxon>Nannocystis</taxon>
    </lineage>
</organism>